<comment type="caution">
    <text evidence="7">The sequence shown here is derived from an EMBL/GenBank/DDBJ whole genome shotgun (WGS) entry which is preliminary data.</text>
</comment>
<dbReference type="InterPro" id="IPR002125">
    <property type="entry name" value="CMP_dCMP_dom"/>
</dbReference>
<dbReference type="InterPro" id="IPR016192">
    <property type="entry name" value="APOBEC/CMP_deaminase_Zn-bd"/>
</dbReference>
<evidence type="ECO:0000256" key="1">
    <source>
        <dbReference type="ARBA" id="ARBA00001947"/>
    </source>
</evidence>
<evidence type="ECO:0000256" key="5">
    <source>
        <dbReference type="ARBA" id="ARBA00022833"/>
    </source>
</evidence>
<comment type="similarity">
    <text evidence="2">Belongs to the cytidine and deoxycytidylate deaminase family.</text>
</comment>
<dbReference type="PROSITE" id="PS00903">
    <property type="entry name" value="CYT_DCMP_DEAMINASES_1"/>
    <property type="match status" value="1"/>
</dbReference>
<evidence type="ECO:0000256" key="3">
    <source>
        <dbReference type="ARBA" id="ARBA00022723"/>
    </source>
</evidence>
<gene>
    <name evidence="7" type="ORF">LCGC14_0510060</name>
</gene>
<name>A0A0F9S1H1_9ZZZZ</name>
<dbReference type="InterPro" id="IPR035105">
    <property type="entry name" value="Deoxycytidylate_deaminase_dom"/>
</dbReference>
<accession>A0A0F9S1H1</accession>
<reference evidence="7" key="1">
    <citation type="journal article" date="2015" name="Nature">
        <title>Complex archaea that bridge the gap between prokaryotes and eukaryotes.</title>
        <authorList>
            <person name="Spang A."/>
            <person name="Saw J.H."/>
            <person name="Jorgensen S.L."/>
            <person name="Zaremba-Niedzwiedzka K."/>
            <person name="Martijn J."/>
            <person name="Lind A.E."/>
            <person name="van Eijk R."/>
            <person name="Schleper C."/>
            <person name="Guy L."/>
            <person name="Ettema T.J."/>
        </authorList>
    </citation>
    <scope>NUCLEOTIDE SEQUENCE</scope>
</reference>
<evidence type="ECO:0000256" key="4">
    <source>
        <dbReference type="ARBA" id="ARBA00022801"/>
    </source>
</evidence>
<evidence type="ECO:0000259" key="6">
    <source>
        <dbReference type="PROSITE" id="PS51747"/>
    </source>
</evidence>
<dbReference type="GO" id="GO:0005737">
    <property type="term" value="C:cytoplasm"/>
    <property type="evidence" value="ECO:0007669"/>
    <property type="project" value="TreeGrafter"/>
</dbReference>
<dbReference type="GO" id="GO:0004132">
    <property type="term" value="F:dCMP deaminase activity"/>
    <property type="evidence" value="ECO:0007669"/>
    <property type="project" value="InterPro"/>
</dbReference>
<dbReference type="GO" id="GO:0008270">
    <property type="term" value="F:zinc ion binding"/>
    <property type="evidence" value="ECO:0007669"/>
    <property type="project" value="InterPro"/>
</dbReference>
<dbReference type="Pfam" id="PF00383">
    <property type="entry name" value="dCMP_cyt_deam_1"/>
    <property type="match status" value="1"/>
</dbReference>
<dbReference type="AlphaFoldDB" id="A0A0F9S1H1"/>
<sequence length="157" mass="16869">MDWNEYFFGIAEAVSQKSHCLSHKFGAIAVRDGRFVVATGYNGPPAGYPHCPGSVCPRRVAGYKSGEGLDICPASHAERNVLIEAARLGISLLGCRLYTTSPYPCRECAKEIVNAGIREVLVMIGYEYPDIGLTGAQVLNRCGVSVVVVEGSERDSS</sequence>
<dbReference type="InterPro" id="IPR016193">
    <property type="entry name" value="Cytidine_deaminase-like"/>
</dbReference>
<evidence type="ECO:0000256" key="2">
    <source>
        <dbReference type="ARBA" id="ARBA00006576"/>
    </source>
</evidence>
<dbReference type="PANTHER" id="PTHR11086">
    <property type="entry name" value="DEOXYCYTIDYLATE DEAMINASE-RELATED"/>
    <property type="match status" value="1"/>
</dbReference>
<dbReference type="SUPFAM" id="SSF53927">
    <property type="entry name" value="Cytidine deaminase-like"/>
    <property type="match status" value="1"/>
</dbReference>
<dbReference type="PIRSF" id="PIRSF006019">
    <property type="entry name" value="dCMP_deaminase"/>
    <property type="match status" value="1"/>
</dbReference>
<dbReference type="GO" id="GO:0006220">
    <property type="term" value="P:pyrimidine nucleotide metabolic process"/>
    <property type="evidence" value="ECO:0007669"/>
    <property type="project" value="InterPro"/>
</dbReference>
<proteinExistence type="inferred from homology"/>
<dbReference type="InterPro" id="IPR015517">
    <property type="entry name" value="dCMP_deaminase-rel"/>
</dbReference>
<protein>
    <recommendedName>
        <fullName evidence="6">CMP/dCMP-type deaminase domain-containing protein</fullName>
    </recommendedName>
</protein>
<organism evidence="7">
    <name type="scientific">marine sediment metagenome</name>
    <dbReference type="NCBI Taxonomy" id="412755"/>
    <lineage>
        <taxon>unclassified sequences</taxon>
        <taxon>metagenomes</taxon>
        <taxon>ecological metagenomes</taxon>
    </lineage>
</organism>
<feature type="domain" description="CMP/dCMP-type deaminase" evidence="6">
    <location>
        <begin position="2"/>
        <end position="146"/>
    </location>
</feature>
<dbReference type="InterPro" id="IPR016473">
    <property type="entry name" value="dCMP_deaminase"/>
</dbReference>
<keyword evidence="5" id="KW-0862">Zinc</keyword>
<keyword evidence="4" id="KW-0378">Hydrolase</keyword>
<dbReference type="PROSITE" id="PS51747">
    <property type="entry name" value="CYT_DCMP_DEAMINASES_2"/>
    <property type="match status" value="1"/>
</dbReference>
<dbReference type="PANTHER" id="PTHR11086:SF18">
    <property type="entry name" value="DEOXYCYTIDYLATE DEAMINASE"/>
    <property type="match status" value="1"/>
</dbReference>
<dbReference type="EMBL" id="LAZR01000618">
    <property type="protein sequence ID" value="KKN62595.1"/>
    <property type="molecule type" value="Genomic_DNA"/>
</dbReference>
<dbReference type="Gene3D" id="3.40.140.10">
    <property type="entry name" value="Cytidine Deaminase, domain 2"/>
    <property type="match status" value="1"/>
</dbReference>
<dbReference type="CDD" id="cd01286">
    <property type="entry name" value="deoxycytidylate_deaminase"/>
    <property type="match status" value="1"/>
</dbReference>
<keyword evidence="3" id="KW-0479">Metal-binding</keyword>
<comment type="cofactor">
    <cofactor evidence="1">
        <name>Zn(2+)</name>
        <dbReference type="ChEBI" id="CHEBI:29105"/>
    </cofactor>
</comment>
<evidence type="ECO:0000313" key="7">
    <source>
        <dbReference type="EMBL" id="KKN62595.1"/>
    </source>
</evidence>